<protein>
    <submittedName>
        <fullName evidence="6">2Fe-2S iron-sulfur cluster binding domain-containing protein</fullName>
    </submittedName>
</protein>
<dbReference type="InterPro" id="IPR001041">
    <property type="entry name" value="2Fe-2S_ferredoxin-type"/>
</dbReference>
<dbReference type="Gene3D" id="3.10.20.30">
    <property type="match status" value="1"/>
</dbReference>
<reference evidence="6 7" key="1">
    <citation type="submission" date="2019-03" db="EMBL/GenBank/DDBJ databases">
        <title>Draft Genome Sequence of Desulfosporosinus fructosivorans Strain 63.6F, Isolated from Marine Sediment in the Baltic Sea.</title>
        <authorList>
            <person name="Hausmann B."/>
            <person name="Vandieken V."/>
            <person name="Pjevac P."/>
            <person name="Schreck K."/>
            <person name="Herbold C.W."/>
            <person name="Loy A."/>
        </authorList>
    </citation>
    <scope>NUCLEOTIDE SEQUENCE [LARGE SCALE GENOMIC DNA]</scope>
    <source>
        <strain evidence="6 7">63.6F</strain>
    </source>
</reference>
<name>A0A4Z0R833_9FIRM</name>
<evidence type="ECO:0000256" key="4">
    <source>
        <dbReference type="ARBA" id="ARBA00023004"/>
    </source>
</evidence>
<dbReference type="SUPFAM" id="SSF54665">
    <property type="entry name" value="CO dehydrogenase molybdoprotein N-domain-like"/>
    <property type="match status" value="1"/>
</dbReference>
<evidence type="ECO:0000313" key="7">
    <source>
        <dbReference type="Proteomes" id="UP000298460"/>
    </source>
</evidence>
<dbReference type="SUPFAM" id="SSF54292">
    <property type="entry name" value="2Fe-2S ferredoxin-like"/>
    <property type="match status" value="1"/>
</dbReference>
<dbReference type="InterPro" id="IPR016208">
    <property type="entry name" value="Ald_Oxase/xanthine_DH-like"/>
</dbReference>
<evidence type="ECO:0000313" key="6">
    <source>
        <dbReference type="EMBL" id="TGE39292.1"/>
    </source>
</evidence>
<dbReference type="InterPro" id="IPR000674">
    <property type="entry name" value="Ald_Oxase/Xan_DH_a/b"/>
</dbReference>
<dbReference type="GO" id="GO:0051537">
    <property type="term" value="F:2 iron, 2 sulfur cluster binding"/>
    <property type="evidence" value="ECO:0007669"/>
    <property type="project" value="InterPro"/>
</dbReference>
<dbReference type="AlphaFoldDB" id="A0A4Z0R833"/>
<dbReference type="Pfam" id="PF02738">
    <property type="entry name" value="MoCoBD_1"/>
    <property type="match status" value="1"/>
</dbReference>
<dbReference type="PROSITE" id="PS51085">
    <property type="entry name" value="2FE2S_FER_2"/>
    <property type="match status" value="1"/>
</dbReference>
<dbReference type="GO" id="GO:0005506">
    <property type="term" value="F:iron ion binding"/>
    <property type="evidence" value="ECO:0007669"/>
    <property type="project" value="InterPro"/>
</dbReference>
<organism evidence="6 7">
    <name type="scientific">Desulfosporosinus fructosivorans</name>
    <dbReference type="NCBI Taxonomy" id="2018669"/>
    <lineage>
        <taxon>Bacteria</taxon>
        <taxon>Bacillati</taxon>
        <taxon>Bacillota</taxon>
        <taxon>Clostridia</taxon>
        <taxon>Eubacteriales</taxon>
        <taxon>Desulfitobacteriaceae</taxon>
        <taxon>Desulfosporosinus</taxon>
    </lineage>
</organism>
<dbReference type="GO" id="GO:0016491">
    <property type="term" value="F:oxidoreductase activity"/>
    <property type="evidence" value="ECO:0007669"/>
    <property type="project" value="UniProtKB-KW"/>
</dbReference>
<keyword evidence="3" id="KW-0560">Oxidoreductase</keyword>
<dbReference type="SUPFAM" id="SSF56003">
    <property type="entry name" value="Molybdenum cofactor-binding domain"/>
    <property type="match status" value="1"/>
</dbReference>
<dbReference type="Pfam" id="PF00111">
    <property type="entry name" value="Fer2"/>
    <property type="match status" value="1"/>
</dbReference>
<dbReference type="InterPro" id="IPR012675">
    <property type="entry name" value="Beta-grasp_dom_sf"/>
</dbReference>
<dbReference type="InterPro" id="IPR036884">
    <property type="entry name" value="2Fe-2S-bd_dom_sf"/>
</dbReference>
<keyword evidence="4" id="KW-0408">Iron</keyword>
<proteinExistence type="inferred from homology"/>
<dbReference type="Gene3D" id="1.10.150.120">
    <property type="entry name" value="[2Fe-2S]-binding domain"/>
    <property type="match status" value="1"/>
</dbReference>
<dbReference type="InterPro" id="IPR006058">
    <property type="entry name" value="2Fe2S_fd_BS"/>
</dbReference>
<dbReference type="InterPro" id="IPR036856">
    <property type="entry name" value="Ald_Oxase/Xan_DH_a/b_sf"/>
</dbReference>
<dbReference type="Gene3D" id="3.30.365.10">
    <property type="entry name" value="Aldehyde oxidase/xanthine dehydrogenase, molybdopterin binding domain"/>
    <property type="match status" value="4"/>
</dbReference>
<dbReference type="Pfam" id="PF20256">
    <property type="entry name" value="MoCoBD_2"/>
    <property type="match status" value="1"/>
</dbReference>
<dbReference type="InterPro" id="IPR037165">
    <property type="entry name" value="AldOxase/xan_DH_Mopterin-bd_sf"/>
</dbReference>
<dbReference type="PANTHER" id="PTHR11908:SF157">
    <property type="entry name" value="XANTHINE DEHYDROGENASE SUBUNIT D-RELATED"/>
    <property type="match status" value="1"/>
</dbReference>
<evidence type="ECO:0000256" key="3">
    <source>
        <dbReference type="ARBA" id="ARBA00023002"/>
    </source>
</evidence>
<dbReference type="RefSeq" id="WP_135545787.1">
    <property type="nucleotide sequence ID" value="NZ_SPQQ01000002.1"/>
</dbReference>
<dbReference type="OrthoDB" id="41753at2"/>
<evidence type="ECO:0000256" key="1">
    <source>
        <dbReference type="ARBA" id="ARBA00006849"/>
    </source>
</evidence>
<dbReference type="Pfam" id="PF01315">
    <property type="entry name" value="Ald_Xan_dh_C"/>
    <property type="match status" value="1"/>
</dbReference>
<dbReference type="Pfam" id="PF01799">
    <property type="entry name" value="Fer2_2"/>
    <property type="match status" value="1"/>
</dbReference>
<dbReference type="SMART" id="SM01008">
    <property type="entry name" value="Ald_Xan_dh_C"/>
    <property type="match status" value="1"/>
</dbReference>
<evidence type="ECO:0000256" key="2">
    <source>
        <dbReference type="ARBA" id="ARBA00022723"/>
    </source>
</evidence>
<dbReference type="SUPFAM" id="SSF47741">
    <property type="entry name" value="CO dehydrogenase ISP C-domain like"/>
    <property type="match status" value="1"/>
</dbReference>
<dbReference type="InterPro" id="IPR046867">
    <property type="entry name" value="AldOxase/xan_DH_MoCoBD2"/>
</dbReference>
<dbReference type="PROSITE" id="PS00197">
    <property type="entry name" value="2FE2S_FER_1"/>
    <property type="match status" value="1"/>
</dbReference>
<dbReference type="NCBIfam" id="NF045668">
    <property type="entry name" value="pterin_aldehy"/>
    <property type="match status" value="1"/>
</dbReference>
<dbReference type="Proteomes" id="UP000298460">
    <property type="component" value="Unassembled WGS sequence"/>
</dbReference>
<sequence>MTISKMFLNINGAVRMVVYEPDDNLANVLRQMGLTGTKVGCDAGQCGACSILLDGKVTRVCTRKMKSIKEFSKIITIEGIGTPTNLHPIQMAWIAYGGVQCGFCSPGFIVSTKGLLDTNSNPTRQEVRRWFQRHRNICRCTGYKPLVDAVMAAAQVMRGEMIIDELVFKIPESGRIYNTYYPRPAAVAKVTGTSDFGADMNLKMPAGALQLALVHPKVSHAKILSIDTSEAEKMPGVFKIITHKDVKGKNRIFSPVTGPYNKCNSWDRPILNDVKVHMYGDTLAIVAADTRKNALAAAEKVKAELELLPEYMDALDVLADDAVEIHPGTPNIYVEAPCIKGEETESIFASAPYIVEGSFYTQRQPHGVLEPECGMAYMDEEGRVTVHCKTLALQAVIFWAAAGVGLPPEKIRVVENPTGASFGSALTPQAAALMIVAAMATGKPVCLELQYDEHTHFTGKRAPSYSNVKLAADKDGKLIGLEFDAVLDHGAYSEKAELVATKTSRYMGAGYHIPNILGLTKVVFTNHSFGTAFRAFGSPQAYAASEQVMDMLAEKIGMDPLEFRYINVYRPGSTTPNGTELSVHPLPQLLDMLRPKYKQTLERTKQESTPEKPRGVGIAVGVYNVCGGENDTSNIDLELNADGSVTSWNGWEDQGQGADVGALVLTHEALKPLGLDPKQIILNMNDTALAPTAGPAAGSRSHFMNGNATIDAANKLMNAMRKPDGTYRTHAEMVAEGIPTRYTGTYTTIGLTSALNPFTGQGDPNLEYMYGVFMAEVEVDTKTGKTKVLKSTMHADVGVIGNKLAVDGQMYGGLAQGVGLALSEDYQDLKKSNIIGLGIPAIEDIPDELDVEYLETYRAPGPFGSIGCGELPLTSPHAAILNAIYNACGVRIHELPAYPEKVIAGLKAIESGKVTEQAKYDLGPDFRERLAEMKLKYIASTQKT</sequence>
<dbReference type="EMBL" id="SPQQ01000002">
    <property type="protein sequence ID" value="TGE39292.1"/>
    <property type="molecule type" value="Genomic_DNA"/>
</dbReference>
<dbReference type="InterPro" id="IPR002888">
    <property type="entry name" value="2Fe-2S-bd"/>
</dbReference>
<dbReference type="CDD" id="cd00207">
    <property type="entry name" value="fer2"/>
    <property type="match status" value="1"/>
</dbReference>
<dbReference type="PANTHER" id="PTHR11908">
    <property type="entry name" value="XANTHINE DEHYDROGENASE"/>
    <property type="match status" value="1"/>
</dbReference>
<dbReference type="Gene3D" id="3.90.1170.50">
    <property type="entry name" value="Aldehyde oxidase/xanthine dehydrogenase, a/b hammerhead"/>
    <property type="match status" value="1"/>
</dbReference>
<feature type="domain" description="2Fe-2S ferredoxin-type" evidence="5">
    <location>
        <begin position="4"/>
        <end position="80"/>
    </location>
</feature>
<keyword evidence="7" id="KW-1185">Reference proteome</keyword>
<accession>A0A4Z0R833</accession>
<dbReference type="InterPro" id="IPR036010">
    <property type="entry name" value="2Fe-2S_ferredoxin-like_sf"/>
</dbReference>
<gene>
    <name evidence="6" type="ORF">E4K67_07585</name>
</gene>
<comment type="caution">
    <text evidence="6">The sequence shown here is derived from an EMBL/GenBank/DDBJ whole genome shotgun (WGS) entry which is preliminary data.</text>
</comment>
<dbReference type="InterPro" id="IPR008274">
    <property type="entry name" value="AldOxase/xan_DH_MoCoBD1"/>
</dbReference>
<keyword evidence="2" id="KW-0479">Metal-binding</keyword>
<comment type="similarity">
    <text evidence="1">Belongs to the xanthine dehydrogenase family.</text>
</comment>
<evidence type="ECO:0000259" key="5">
    <source>
        <dbReference type="PROSITE" id="PS51085"/>
    </source>
</evidence>
<dbReference type="InterPro" id="IPR054705">
    <property type="entry name" value="Mop"/>
</dbReference>